<dbReference type="InterPro" id="IPR044023">
    <property type="entry name" value="Ig_7"/>
</dbReference>
<dbReference type="Pfam" id="PF18962">
    <property type="entry name" value="Por_Secre_tail"/>
    <property type="match status" value="1"/>
</dbReference>
<sequence length="1638" mass="170250">MSCMNWFFTSRNLAVWVAMMMTLTVTGLVQAQTITVSANVSPATNLCANSTISLTFSTTGVFTAGNIFTLQQSDETGNFASPVVVANLPAAPTSATTLTVSGSLGAVTYDTRYRFRVVSSTPVKTSTNITSAVTIGTAPPAPGQSGLYTFCPSSGLQPITATGTGTIEWYNGSAANAPVVFTGSTYNVPTTSSPVTYYASQTVNSCKSAKVPVTVTLSSPTGGPNFTPPAAFCPGQGPAQLTATPTNSGTTIQWTSATGAQTGNSITTPQTTGVYTYTINQFDSRNCIGTSSTVASVTVNAAPASAPTPNVPAPYCADAVPGPLSATLTGGATSLRWYNLTDNTISTNLTIPAPTSTKQYQVSQFIGSCEGPRSAIFTVTVNPKPADPTLASAGPFCQNSGTNATQTITAAGQNIEWFTSMTASTTVATGSSYQISTAGGNVPVYFRQVVNGCASNRVTSTVTINATPASAPTFTPPTTYCSNATPGTLSVTLTSGATAGRWYTVGGAVIDGVSIPAPTTTTQYQVSQFIGSCEGPRSAIFTVNVTPKPGNPAPNVTGPFCQNSGTNNVQTISATGTGTIEWFLNNTTNTVSATGNSFTVSTATASPQTVYYRQVVNGCPSDRIAMTVTINGTPTAPTFTQPKEYCAEETATPLTANGQGLLWYPSSTSGTGSSQAPTPSTAASNVGTPQLFYVSQTVLGCESSRQVISVSVKRKPGLPTTISSTAFCQTYAPSSLSAQAESGASLIWVNNGVETSTAPITPNNLARSYTYQVLQTLNGCRSNAATVTVTVKPTPGQPTITPYTLCVGRESRPLQVVGTELKYFDANDVLLGTTAPSPSTTQATTVSYKVSQSLDGCEGPKITYNVAVNPIPANPGFTQPKEYCAEEAAAPLVANGQGLLWYTSATTGTGSGQAPTPNTAASNVGSNQTFYVTQTVLGCESTRQAISVTVKRKPSLPTTTPNVEFCQTYSAPTLTATPESGASIIWLIDGRESATGPTPQNSEAKTYTYQVLQELNGCRSNQATVNVRVKQTPGQPGITPFQLCQLSPGRALVANGSDLKYYDSNNTFLGTTAPVVNTDAARTVTYKVSQSLEGCEGPKIDYAIVVQPKPTPPATQAVTYCLESSNNPDQPKQTVQPLTAQGQNLRWYFVDGNAFPENFTPVPAVSNTYAMDYRVTQTVNGCISDQALLRVTVQANPAPVVSTSLVTYCRNEVARPLEATGTNLRWIDPAGVLSSQTPTPQTLNATKGGEAYQVYSISNIGCVSPRSTIRLVVNTNPTLGLLGSTTVNYGQSAQLKLVFTSSPPYTYTLTDGTSGVANDTVSTVAVKPLQTTTYRVESVSNVCGNGLPGNPATATIFVNIPTISTQAMATSVACAGSNFAVTYTTTGVFNAGNAFKVQVADTTSKNYVDVSPTSTASTLTATLPASLKGGVYFVRVVATNPGAEVVGQRSPTILTVRGLPAAVLSGTQNIYEGSAASLSLALTGDGPWTISYTSVVDGVQSTSATFSTNANPHSLSVQPLKTASYFLTAISNNCGTGPVSGTAIVTVLPLLAVENPLLNTVSLYPVPTQNLLTVAIDLPLTPQAPAQLTLRDMAGLPILNRQTDTRQTTIDLSQQPAGLYLLTIQVGEHRLVRKVMKL</sequence>
<feature type="signal peptide" evidence="1">
    <location>
        <begin position="1"/>
        <end position="31"/>
    </location>
</feature>
<reference evidence="4" key="2">
    <citation type="submission" date="2023-07" db="EMBL/GenBank/DDBJ databases">
        <authorList>
            <person name="Jung D.-H."/>
        </authorList>
    </citation>
    <scope>NUCLEOTIDE SEQUENCE [LARGE SCALE GENOMIC DNA]</scope>
    <source>
        <strain evidence="4">JA-25</strain>
    </source>
</reference>
<evidence type="ECO:0000313" key="4">
    <source>
        <dbReference type="Proteomes" id="UP000606008"/>
    </source>
</evidence>
<evidence type="ECO:0000313" key="3">
    <source>
        <dbReference type="EMBL" id="NID09695.1"/>
    </source>
</evidence>
<keyword evidence="4" id="KW-1185">Reference proteome</keyword>
<comment type="caution">
    <text evidence="3">The sequence shown here is derived from an EMBL/GenBank/DDBJ whole genome shotgun (WGS) entry which is preliminary data.</text>
</comment>
<protein>
    <submittedName>
        <fullName evidence="3">T9SS type A sorting domain-containing protein</fullName>
    </submittedName>
</protein>
<feature type="domain" description="Ig-like" evidence="2">
    <location>
        <begin position="536"/>
        <end position="629"/>
    </location>
</feature>
<feature type="chain" id="PRO_5045892798" evidence="1">
    <location>
        <begin position="32"/>
        <end position="1638"/>
    </location>
</feature>
<gene>
    <name evidence="3" type="ORF">F7231_05890</name>
</gene>
<organism evidence="3 4">
    <name type="scientific">Fibrivirga algicola</name>
    <dbReference type="NCBI Taxonomy" id="2950420"/>
    <lineage>
        <taxon>Bacteria</taxon>
        <taxon>Pseudomonadati</taxon>
        <taxon>Bacteroidota</taxon>
        <taxon>Cytophagia</taxon>
        <taxon>Cytophagales</taxon>
        <taxon>Spirosomataceae</taxon>
        <taxon>Fibrivirga</taxon>
    </lineage>
</organism>
<dbReference type="EMBL" id="WAEL01000002">
    <property type="protein sequence ID" value="NID09695.1"/>
    <property type="molecule type" value="Genomic_DNA"/>
</dbReference>
<accession>A0ABX0QBH8</accession>
<dbReference type="Proteomes" id="UP000606008">
    <property type="component" value="Unassembled WGS sequence"/>
</dbReference>
<reference evidence="4" key="1">
    <citation type="submission" date="2019-09" db="EMBL/GenBank/DDBJ databases">
        <authorList>
            <person name="Jung D.-H."/>
        </authorList>
    </citation>
    <scope>NUCLEOTIDE SEQUENCE [LARGE SCALE GENOMIC DNA]</scope>
    <source>
        <strain evidence="4">JA-25</strain>
    </source>
</reference>
<evidence type="ECO:0000256" key="1">
    <source>
        <dbReference type="SAM" id="SignalP"/>
    </source>
</evidence>
<evidence type="ECO:0000259" key="2">
    <source>
        <dbReference type="PROSITE" id="PS50835"/>
    </source>
</evidence>
<dbReference type="Pfam" id="PF19081">
    <property type="entry name" value="Ig_7"/>
    <property type="match status" value="4"/>
</dbReference>
<dbReference type="PROSITE" id="PS50835">
    <property type="entry name" value="IG_LIKE"/>
    <property type="match status" value="1"/>
</dbReference>
<proteinExistence type="predicted"/>
<dbReference type="NCBIfam" id="TIGR04183">
    <property type="entry name" value="Por_Secre_tail"/>
    <property type="match status" value="1"/>
</dbReference>
<dbReference type="InterPro" id="IPR026444">
    <property type="entry name" value="Secre_tail"/>
</dbReference>
<keyword evidence="1" id="KW-0732">Signal</keyword>
<dbReference type="InterPro" id="IPR007110">
    <property type="entry name" value="Ig-like_dom"/>
</dbReference>
<name>A0ABX0QBH8_9BACT</name>